<evidence type="ECO:0000313" key="3">
    <source>
        <dbReference type="EMBL" id="RZF64710.1"/>
    </source>
</evidence>
<accession>A0A4Q6XWG7</accession>
<evidence type="ECO:0000259" key="2">
    <source>
        <dbReference type="PROSITE" id="PS51898"/>
    </source>
</evidence>
<dbReference type="EMBL" id="SGIS01000012">
    <property type="protein sequence ID" value="RZF64710.1"/>
    <property type="molecule type" value="Genomic_DNA"/>
</dbReference>
<keyword evidence="4" id="KW-1185">Reference proteome</keyword>
<comment type="caution">
    <text evidence="3">The sequence shown here is derived from an EMBL/GenBank/DDBJ whole genome shotgun (WGS) entry which is preliminary data.</text>
</comment>
<sequence length="77" mass="8812">MHDLRHSFASHAAAMSETLPMISKLLGHSSVKMTARYAHLSDGAAIEENERIGRLISKLMELPDERTTRDFRRYARE</sequence>
<dbReference type="InterPro" id="IPR013762">
    <property type="entry name" value="Integrase-like_cat_sf"/>
</dbReference>
<dbReference type="InterPro" id="IPR011010">
    <property type="entry name" value="DNA_brk_join_enz"/>
</dbReference>
<dbReference type="OrthoDB" id="7615137at2"/>
<dbReference type="GO" id="GO:0006310">
    <property type="term" value="P:DNA recombination"/>
    <property type="evidence" value="ECO:0007669"/>
    <property type="project" value="UniProtKB-KW"/>
</dbReference>
<dbReference type="Proteomes" id="UP000292085">
    <property type="component" value="Unassembled WGS sequence"/>
</dbReference>
<dbReference type="GO" id="GO:0003677">
    <property type="term" value="F:DNA binding"/>
    <property type="evidence" value="ECO:0007669"/>
    <property type="project" value="InterPro"/>
</dbReference>
<dbReference type="InterPro" id="IPR002104">
    <property type="entry name" value="Integrase_catalytic"/>
</dbReference>
<keyword evidence="1" id="KW-0233">DNA recombination</keyword>
<reference evidence="3 4" key="1">
    <citation type="submission" date="2019-02" db="EMBL/GenBank/DDBJ databases">
        <authorList>
            <person name="Li Y."/>
        </authorList>
    </citation>
    <scope>NUCLEOTIDE SEQUENCE [LARGE SCALE GENOMIC DNA]</scope>
    <source>
        <strain evidence="3 4">3-7</strain>
    </source>
</reference>
<proteinExistence type="predicted"/>
<organism evidence="3 4">
    <name type="scientific">Sphingomonas populi</name>
    <dbReference type="NCBI Taxonomy" id="2484750"/>
    <lineage>
        <taxon>Bacteria</taxon>
        <taxon>Pseudomonadati</taxon>
        <taxon>Pseudomonadota</taxon>
        <taxon>Alphaproteobacteria</taxon>
        <taxon>Sphingomonadales</taxon>
        <taxon>Sphingomonadaceae</taxon>
        <taxon>Sphingomonas</taxon>
    </lineage>
</organism>
<protein>
    <recommendedName>
        <fullName evidence="2">Tyr recombinase domain-containing protein</fullName>
    </recommendedName>
</protein>
<feature type="domain" description="Tyr recombinase" evidence="2">
    <location>
        <begin position="1"/>
        <end position="51"/>
    </location>
</feature>
<evidence type="ECO:0000313" key="4">
    <source>
        <dbReference type="Proteomes" id="UP000292085"/>
    </source>
</evidence>
<dbReference type="SUPFAM" id="SSF56349">
    <property type="entry name" value="DNA breaking-rejoining enzymes"/>
    <property type="match status" value="1"/>
</dbReference>
<name>A0A4Q6XWG7_9SPHN</name>
<dbReference type="Pfam" id="PF00589">
    <property type="entry name" value="Phage_integrase"/>
    <property type="match status" value="1"/>
</dbReference>
<gene>
    <name evidence="3" type="ORF">EWE75_09975</name>
</gene>
<dbReference type="PROSITE" id="PS51898">
    <property type="entry name" value="TYR_RECOMBINASE"/>
    <property type="match status" value="1"/>
</dbReference>
<dbReference type="AlphaFoldDB" id="A0A4Q6XWG7"/>
<evidence type="ECO:0000256" key="1">
    <source>
        <dbReference type="ARBA" id="ARBA00023172"/>
    </source>
</evidence>
<dbReference type="GO" id="GO:0015074">
    <property type="term" value="P:DNA integration"/>
    <property type="evidence" value="ECO:0007669"/>
    <property type="project" value="InterPro"/>
</dbReference>
<dbReference type="Gene3D" id="1.10.443.10">
    <property type="entry name" value="Intergrase catalytic core"/>
    <property type="match status" value="1"/>
</dbReference>